<dbReference type="InterPro" id="IPR010994">
    <property type="entry name" value="RuvA_2-like"/>
</dbReference>
<evidence type="ECO:0000313" key="6">
    <source>
        <dbReference type="Proteomes" id="UP000176299"/>
    </source>
</evidence>
<dbReference type="InterPro" id="IPR003488">
    <property type="entry name" value="DprA"/>
</dbReference>
<feature type="coiled-coil region" evidence="2">
    <location>
        <begin position="282"/>
        <end position="309"/>
    </location>
</feature>
<organism evidence="5 6">
    <name type="scientific">Candidatus Woykebacteria bacterium GWA1_44_8</name>
    <dbReference type="NCBI Taxonomy" id="1802591"/>
    <lineage>
        <taxon>Bacteria</taxon>
        <taxon>Candidatus Woykeibacteriota</taxon>
    </lineage>
</organism>
<dbReference type="GO" id="GO:0009294">
    <property type="term" value="P:DNA-mediated transformation"/>
    <property type="evidence" value="ECO:0007669"/>
    <property type="project" value="InterPro"/>
</dbReference>
<evidence type="ECO:0000256" key="2">
    <source>
        <dbReference type="SAM" id="Coils"/>
    </source>
</evidence>
<dbReference type="Gene3D" id="1.10.10.10">
    <property type="entry name" value="Winged helix-like DNA-binding domain superfamily/Winged helix DNA-binding domain"/>
    <property type="match status" value="1"/>
</dbReference>
<dbReference type="NCBIfam" id="TIGR00732">
    <property type="entry name" value="dprA"/>
    <property type="match status" value="1"/>
</dbReference>
<dbReference type="Pfam" id="PF17782">
    <property type="entry name" value="WHD_DprA"/>
    <property type="match status" value="1"/>
</dbReference>
<name>A0A1G1W3K3_9BACT</name>
<dbReference type="Gene3D" id="3.40.50.450">
    <property type="match status" value="1"/>
</dbReference>
<evidence type="ECO:0000313" key="5">
    <source>
        <dbReference type="EMBL" id="OGY22174.1"/>
    </source>
</evidence>
<dbReference type="InterPro" id="IPR041614">
    <property type="entry name" value="DprA_WH"/>
</dbReference>
<dbReference type="SUPFAM" id="SSF47781">
    <property type="entry name" value="RuvA domain 2-like"/>
    <property type="match status" value="1"/>
</dbReference>
<feature type="domain" description="DprA winged helix" evidence="4">
    <location>
        <begin position="304"/>
        <end position="355"/>
    </location>
</feature>
<evidence type="ECO:0000259" key="4">
    <source>
        <dbReference type="Pfam" id="PF17782"/>
    </source>
</evidence>
<dbReference type="PANTHER" id="PTHR43022">
    <property type="entry name" value="PROTEIN SMF"/>
    <property type="match status" value="1"/>
</dbReference>
<evidence type="ECO:0000259" key="3">
    <source>
        <dbReference type="Pfam" id="PF02481"/>
    </source>
</evidence>
<reference evidence="5 6" key="1">
    <citation type="journal article" date="2016" name="Nat. Commun.">
        <title>Thousands of microbial genomes shed light on interconnected biogeochemical processes in an aquifer system.</title>
        <authorList>
            <person name="Anantharaman K."/>
            <person name="Brown C.T."/>
            <person name="Hug L.A."/>
            <person name="Sharon I."/>
            <person name="Castelle C.J."/>
            <person name="Probst A.J."/>
            <person name="Thomas B.C."/>
            <person name="Singh A."/>
            <person name="Wilkins M.J."/>
            <person name="Karaoz U."/>
            <person name="Brodie E.L."/>
            <person name="Williams K.H."/>
            <person name="Hubbard S.S."/>
            <person name="Banfield J.F."/>
        </authorList>
    </citation>
    <scope>NUCLEOTIDE SEQUENCE [LARGE SCALE GENOMIC DNA]</scope>
</reference>
<dbReference type="EMBL" id="MHCN01000008">
    <property type="protein sequence ID" value="OGY22174.1"/>
    <property type="molecule type" value="Genomic_DNA"/>
</dbReference>
<proteinExistence type="inferred from homology"/>
<dbReference type="SUPFAM" id="SSF102405">
    <property type="entry name" value="MCP/YpsA-like"/>
    <property type="match status" value="1"/>
</dbReference>
<protein>
    <submittedName>
        <fullName evidence="5">DNA protecting protein DprA</fullName>
    </submittedName>
</protein>
<dbReference type="AlphaFoldDB" id="A0A1G1W3K3"/>
<dbReference type="InterPro" id="IPR036388">
    <property type="entry name" value="WH-like_DNA-bd_sf"/>
</dbReference>
<gene>
    <name evidence="5" type="ORF">A2113_03525</name>
</gene>
<keyword evidence="2" id="KW-0175">Coiled coil</keyword>
<dbReference type="Proteomes" id="UP000176299">
    <property type="component" value="Unassembled WGS sequence"/>
</dbReference>
<comment type="caution">
    <text evidence="5">The sequence shown here is derived from an EMBL/GenBank/DDBJ whole genome shotgun (WGS) entry which is preliminary data.</text>
</comment>
<accession>A0A1G1W3K3</accession>
<evidence type="ECO:0000256" key="1">
    <source>
        <dbReference type="ARBA" id="ARBA00006525"/>
    </source>
</evidence>
<feature type="domain" description="Smf/DprA SLOG" evidence="3">
    <location>
        <begin position="78"/>
        <end position="288"/>
    </location>
</feature>
<dbReference type="InterPro" id="IPR057666">
    <property type="entry name" value="DrpA_SLOG"/>
</dbReference>
<dbReference type="PANTHER" id="PTHR43022:SF1">
    <property type="entry name" value="PROTEIN SMF"/>
    <property type="match status" value="1"/>
</dbReference>
<comment type="similarity">
    <text evidence="1">Belongs to the DprA/Smf family.</text>
</comment>
<sequence length="363" mass="38842">MKSDLPFYVALAGVPGIGPRRFKILLQHFKTAEAVWKTPEKILQKALTPSVFKQFTEYRKSFDVESYFAKISKQNIQVATIEDKTYPKLLKEIADPPPVLYVKGDVETLSEGRTIAVVGTRKMTAYGREVTEILVRDLVAAGFTIVSGLARGVDSYSHRVTIGNGGKTIAVLGGGVDVIYPPENAALATEIAAGHGAVISEFPLGMAAIPGNFPARNRIISGLSLGVLVTEAGEDSGSLITAGLAGEQGREVFAVPGPIYSNLAKGPAELIKQGAKLVMNVNDVLEELNLESRIQNAELEKEIKADSEEEQVIIDLLKSGPVHIDEITRSSKLPAASVGSLLSLMEIKGKIKSLGSGSYSLNR</sequence>
<dbReference type="STRING" id="1802591.A2113_03525"/>
<dbReference type="Pfam" id="PF02481">
    <property type="entry name" value="DNA_processg_A"/>
    <property type="match status" value="1"/>
</dbReference>